<dbReference type="SMART" id="SM01100">
    <property type="entry name" value="CRAL_TRIO_N"/>
    <property type="match status" value="1"/>
</dbReference>
<dbReference type="GeneID" id="87841830"/>
<dbReference type="PANTHER" id="PTHR45657:SF1">
    <property type="entry name" value="CRAL-TRIO DOMAIN-CONTAINING PROTEIN YKL091C-RELATED"/>
    <property type="match status" value="1"/>
</dbReference>
<reference evidence="3" key="2">
    <citation type="submission" date="2023-06" db="EMBL/GenBank/DDBJ databases">
        <authorList>
            <consortium name="Lawrence Berkeley National Laboratory"/>
            <person name="Haridas S."/>
            <person name="Hensen N."/>
            <person name="Bonometti L."/>
            <person name="Westerberg I."/>
            <person name="Brannstrom I.O."/>
            <person name="Guillou S."/>
            <person name="Cros-Aarteil S."/>
            <person name="Calhoun S."/>
            <person name="Kuo A."/>
            <person name="Mondo S."/>
            <person name="Pangilinan J."/>
            <person name="Riley R."/>
            <person name="Labutti K."/>
            <person name="Andreopoulos B."/>
            <person name="Lipzen A."/>
            <person name="Chen C."/>
            <person name="Yanf M."/>
            <person name="Daum C."/>
            <person name="Ng V."/>
            <person name="Clum A."/>
            <person name="Steindorff A."/>
            <person name="Ohm R."/>
            <person name="Martin F."/>
            <person name="Silar P."/>
            <person name="Natvig D."/>
            <person name="Lalanne C."/>
            <person name="Gautier V."/>
            <person name="Ament-Velasquez S.L."/>
            <person name="Kruys A."/>
            <person name="Hutchinson M.I."/>
            <person name="Powell A.J."/>
            <person name="Barry K."/>
            <person name="Miller A.N."/>
            <person name="Grigoriev I.V."/>
            <person name="Debuchy R."/>
            <person name="Gladieux P."/>
            <person name="Thoren M.H."/>
            <person name="Johannesson H."/>
        </authorList>
    </citation>
    <scope>NUCLEOTIDE SEQUENCE</scope>
    <source>
        <strain evidence="3">CBS 168.71</strain>
    </source>
</reference>
<comment type="caution">
    <text evidence="3">The sequence shown here is derived from an EMBL/GenBank/DDBJ whole genome shotgun (WGS) entry which is preliminary data.</text>
</comment>
<feature type="region of interest" description="Disordered" evidence="1">
    <location>
        <begin position="1"/>
        <end position="36"/>
    </location>
</feature>
<gene>
    <name evidence="3" type="ORF">B0H64DRAFT_411804</name>
</gene>
<dbReference type="SUPFAM" id="SSF46938">
    <property type="entry name" value="CRAL/TRIO N-terminal domain"/>
    <property type="match status" value="1"/>
</dbReference>
<reference evidence="3" key="1">
    <citation type="journal article" date="2023" name="Mol. Phylogenet. Evol.">
        <title>Genome-scale phylogeny and comparative genomics of the fungal order Sordariales.</title>
        <authorList>
            <person name="Hensen N."/>
            <person name="Bonometti L."/>
            <person name="Westerberg I."/>
            <person name="Brannstrom I.O."/>
            <person name="Guillou S."/>
            <person name="Cros-Aarteil S."/>
            <person name="Calhoun S."/>
            <person name="Haridas S."/>
            <person name="Kuo A."/>
            <person name="Mondo S."/>
            <person name="Pangilinan J."/>
            <person name="Riley R."/>
            <person name="LaButti K."/>
            <person name="Andreopoulos B."/>
            <person name="Lipzen A."/>
            <person name="Chen C."/>
            <person name="Yan M."/>
            <person name="Daum C."/>
            <person name="Ng V."/>
            <person name="Clum A."/>
            <person name="Steindorff A."/>
            <person name="Ohm R.A."/>
            <person name="Martin F."/>
            <person name="Silar P."/>
            <person name="Natvig D.O."/>
            <person name="Lalanne C."/>
            <person name="Gautier V."/>
            <person name="Ament-Velasquez S.L."/>
            <person name="Kruys A."/>
            <person name="Hutchinson M.I."/>
            <person name="Powell A.J."/>
            <person name="Barry K."/>
            <person name="Miller A.N."/>
            <person name="Grigoriev I.V."/>
            <person name="Debuchy R."/>
            <person name="Gladieux P."/>
            <person name="Hiltunen Thoren M."/>
            <person name="Johannesson H."/>
        </authorList>
    </citation>
    <scope>NUCLEOTIDE SEQUENCE</scope>
    <source>
        <strain evidence="3">CBS 168.71</strain>
    </source>
</reference>
<evidence type="ECO:0000259" key="2">
    <source>
        <dbReference type="PROSITE" id="PS50191"/>
    </source>
</evidence>
<evidence type="ECO:0000313" key="4">
    <source>
        <dbReference type="Proteomes" id="UP001278766"/>
    </source>
</evidence>
<evidence type="ECO:0000313" key="3">
    <source>
        <dbReference type="EMBL" id="KAK3290655.1"/>
    </source>
</evidence>
<name>A0AAE0H6L3_9PEZI</name>
<dbReference type="AlphaFoldDB" id="A0AAE0H6L3"/>
<dbReference type="SUPFAM" id="SSF52087">
    <property type="entry name" value="CRAL/TRIO domain"/>
    <property type="match status" value="1"/>
</dbReference>
<dbReference type="RefSeq" id="XP_062654169.1">
    <property type="nucleotide sequence ID" value="XM_062804882.1"/>
</dbReference>
<dbReference type="PRINTS" id="PR00180">
    <property type="entry name" value="CRETINALDHBP"/>
</dbReference>
<feature type="domain" description="CRAL-TRIO" evidence="2">
    <location>
        <begin position="107"/>
        <end position="280"/>
    </location>
</feature>
<dbReference type="Pfam" id="PF00650">
    <property type="entry name" value="CRAL_TRIO"/>
    <property type="match status" value="1"/>
</dbReference>
<dbReference type="InterPro" id="IPR051026">
    <property type="entry name" value="PI/PC_transfer"/>
</dbReference>
<dbReference type="Proteomes" id="UP001278766">
    <property type="component" value="Unassembled WGS sequence"/>
</dbReference>
<dbReference type="Gene3D" id="3.40.525.10">
    <property type="entry name" value="CRAL-TRIO lipid binding domain"/>
    <property type="match status" value="1"/>
</dbReference>
<dbReference type="InterPro" id="IPR036865">
    <property type="entry name" value="CRAL-TRIO_dom_sf"/>
</dbReference>
<protein>
    <submittedName>
        <fullName evidence="3">CRAL-TRIO domain-containing protein</fullName>
    </submittedName>
</protein>
<dbReference type="PROSITE" id="PS50191">
    <property type="entry name" value="CRAL_TRIO"/>
    <property type="match status" value="1"/>
</dbReference>
<keyword evidence="4" id="KW-1185">Reference proteome</keyword>
<dbReference type="Gene3D" id="1.10.8.20">
    <property type="entry name" value="N-terminal domain of phosphatidylinositol transfer protein sec14p"/>
    <property type="match status" value="1"/>
</dbReference>
<dbReference type="InterPro" id="IPR011074">
    <property type="entry name" value="CRAL/TRIO_N_dom"/>
</dbReference>
<accession>A0AAE0H6L3</accession>
<dbReference type="EMBL" id="JAUEPN010000012">
    <property type="protein sequence ID" value="KAK3290655.1"/>
    <property type="molecule type" value="Genomic_DNA"/>
</dbReference>
<evidence type="ECO:0000256" key="1">
    <source>
        <dbReference type="SAM" id="MobiDB-lite"/>
    </source>
</evidence>
<dbReference type="Pfam" id="PF03765">
    <property type="entry name" value="CRAL_TRIO_N"/>
    <property type="match status" value="1"/>
</dbReference>
<dbReference type="InterPro" id="IPR001251">
    <property type="entry name" value="CRAL-TRIO_dom"/>
</dbReference>
<dbReference type="InterPro" id="IPR036273">
    <property type="entry name" value="CRAL/TRIO_N_dom_sf"/>
</dbReference>
<dbReference type="PANTHER" id="PTHR45657">
    <property type="entry name" value="CRAL-TRIO DOMAIN-CONTAINING PROTEIN YKL091C-RELATED"/>
    <property type="match status" value="1"/>
</dbReference>
<dbReference type="SMART" id="SM00516">
    <property type="entry name" value="SEC14"/>
    <property type="match status" value="1"/>
</dbReference>
<sequence>MAAPTPAPSELELDPKHDNYDFPTTPPRPQNGHPGYLTAQQQAQVHQLRLTLESEGYTERLDTLTLLRFLRARKFDVDLSKKMFVECEAWRKETNLDEVLPTWDYPEKGEIFKYYPQYYHKTDKDGRPVYIEQLGGIDLNAMYKITTAERMLTNLAVEYERVSDPRLPACSRKAGTLLETCCSIMDFKGVGLGKASQVFGYVKQASGLSQNYYPERLGHLYLINTPWGFSTVWNVVKGWLDPVTVQKIHVFGSSYKDELLKQVPAENLPKQFGGTCECAGGCQFSDMGPWREAEWARPAKWEKKADATIQTAPSAVTEGAGTSAAAPAVVEATDAAKADAAAPAAA</sequence>
<dbReference type="CDD" id="cd00170">
    <property type="entry name" value="SEC14"/>
    <property type="match status" value="1"/>
</dbReference>
<proteinExistence type="predicted"/>
<organism evidence="3 4">
    <name type="scientific">Chaetomium fimeti</name>
    <dbReference type="NCBI Taxonomy" id="1854472"/>
    <lineage>
        <taxon>Eukaryota</taxon>
        <taxon>Fungi</taxon>
        <taxon>Dikarya</taxon>
        <taxon>Ascomycota</taxon>
        <taxon>Pezizomycotina</taxon>
        <taxon>Sordariomycetes</taxon>
        <taxon>Sordariomycetidae</taxon>
        <taxon>Sordariales</taxon>
        <taxon>Chaetomiaceae</taxon>
        <taxon>Chaetomium</taxon>
    </lineage>
</organism>